<feature type="region of interest" description="Disordered" evidence="3">
    <location>
        <begin position="180"/>
        <end position="206"/>
    </location>
</feature>
<feature type="compositionally biased region" description="Low complexity" evidence="3">
    <location>
        <begin position="271"/>
        <end position="288"/>
    </location>
</feature>
<dbReference type="AlphaFoldDB" id="A0A0B7NC11"/>
<proteinExistence type="predicted"/>
<feature type="compositionally biased region" description="Basic and acidic residues" evidence="3">
    <location>
        <begin position="328"/>
        <end position="342"/>
    </location>
</feature>
<feature type="region of interest" description="Disordered" evidence="3">
    <location>
        <begin position="264"/>
        <end position="294"/>
    </location>
</feature>
<dbReference type="GO" id="GO:0008270">
    <property type="term" value="F:zinc ion binding"/>
    <property type="evidence" value="ECO:0007669"/>
    <property type="project" value="InterPro"/>
</dbReference>
<dbReference type="InterPro" id="IPR050335">
    <property type="entry name" value="ERT1_acuK_gluconeogen_tf"/>
</dbReference>
<evidence type="ECO:0000313" key="6">
    <source>
        <dbReference type="Proteomes" id="UP000054107"/>
    </source>
</evidence>
<evidence type="ECO:0000256" key="3">
    <source>
        <dbReference type="SAM" id="MobiDB-lite"/>
    </source>
</evidence>
<feature type="compositionally biased region" description="Polar residues" evidence="3">
    <location>
        <begin position="158"/>
        <end position="167"/>
    </location>
</feature>
<reference evidence="5 6" key="1">
    <citation type="submission" date="2014-09" db="EMBL/GenBank/DDBJ databases">
        <authorList>
            <person name="Ellenberger Sabrina"/>
        </authorList>
    </citation>
    <scope>NUCLEOTIDE SEQUENCE [LARGE SCALE GENOMIC DNA]</scope>
    <source>
        <strain evidence="5 6">CBS 412.66</strain>
    </source>
</reference>
<dbReference type="PANTHER" id="PTHR47659:SF7">
    <property type="entry name" value="FUNGAL TRANSCRIPTIONAL REGULATORY PROTEIN, N-TERMINAL DOMAIN-CONTAINING PROTEIN"/>
    <property type="match status" value="1"/>
</dbReference>
<dbReference type="PROSITE" id="PS50048">
    <property type="entry name" value="ZN2_CY6_FUNGAL_2"/>
    <property type="match status" value="1"/>
</dbReference>
<name>A0A0B7NC11_9FUNG</name>
<dbReference type="GO" id="GO:0000981">
    <property type="term" value="F:DNA-binding transcription factor activity, RNA polymerase II-specific"/>
    <property type="evidence" value="ECO:0007669"/>
    <property type="project" value="InterPro"/>
</dbReference>
<dbReference type="InterPro" id="IPR001138">
    <property type="entry name" value="Zn2Cys6_DnaBD"/>
</dbReference>
<dbReference type="Proteomes" id="UP000054107">
    <property type="component" value="Unassembled WGS sequence"/>
</dbReference>
<keyword evidence="2" id="KW-0539">Nucleus</keyword>
<evidence type="ECO:0000256" key="2">
    <source>
        <dbReference type="ARBA" id="ARBA00023242"/>
    </source>
</evidence>
<feature type="region of interest" description="Disordered" evidence="3">
    <location>
        <begin position="1"/>
        <end position="47"/>
    </location>
</feature>
<dbReference type="InterPro" id="IPR036864">
    <property type="entry name" value="Zn2-C6_fun-type_DNA-bd_sf"/>
</dbReference>
<evidence type="ECO:0000256" key="1">
    <source>
        <dbReference type="ARBA" id="ARBA00022723"/>
    </source>
</evidence>
<feature type="domain" description="Zn(2)-C6 fungal-type" evidence="4">
    <location>
        <begin position="100"/>
        <end position="131"/>
    </location>
</feature>
<evidence type="ECO:0000259" key="4">
    <source>
        <dbReference type="PROSITE" id="PS50048"/>
    </source>
</evidence>
<dbReference type="CDD" id="cd00067">
    <property type="entry name" value="GAL4"/>
    <property type="match status" value="1"/>
</dbReference>
<feature type="region of interest" description="Disordered" evidence="3">
    <location>
        <begin position="326"/>
        <end position="423"/>
    </location>
</feature>
<feature type="compositionally biased region" description="Low complexity" evidence="3">
    <location>
        <begin position="400"/>
        <end position="423"/>
    </location>
</feature>
<dbReference type="Pfam" id="PF00172">
    <property type="entry name" value="Zn_clus"/>
    <property type="match status" value="1"/>
</dbReference>
<protein>
    <recommendedName>
        <fullName evidence="4">Zn(2)-C6 fungal-type domain-containing protein</fullName>
    </recommendedName>
</protein>
<feature type="region of interest" description="Disordered" evidence="3">
    <location>
        <begin position="144"/>
        <end position="167"/>
    </location>
</feature>
<feature type="compositionally biased region" description="Polar residues" evidence="3">
    <location>
        <begin position="359"/>
        <end position="394"/>
    </location>
</feature>
<dbReference type="SMART" id="SM00066">
    <property type="entry name" value="GAL4"/>
    <property type="match status" value="1"/>
</dbReference>
<dbReference type="EMBL" id="LN731785">
    <property type="protein sequence ID" value="CEP14961.1"/>
    <property type="molecule type" value="Genomic_DNA"/>
</dbReference>
<dbReference type="SUPFAM" id="SSF57701">
    <property type="entry name" value="Zn2/Cys6 DNA-binding domain"/>
    <property type="match status" value="1"/>
</dbReference>
<dbReference type="OrthoDB" id="5575144at2759"/>
<keyword evidence="6" id="KW-1185">Reference proteome</keyword>
<feature type="compositionally biased region" description="Low complexity" evidence="3">
    <location>
        <begin position="13"/>
        <end position="36"/>
    </location>
</feature>
<keyword evidence="1" id="KW-0479">Metal-binding</keyword>
<evidence type="ECO:0000313" key="5">
    <source>
        <dbReference type="EMBL" id="CEP14961.1"/>
    </source>
</evidence>
<dbReference type="PANTHER" id="PTHR47659">
    <property type="entry name" value="ZN(II)2CYS6 TRANSCRIPTION FACTOR (EUROFUNG)-RELATED"/>
    <property type="match status" value="1"/>
</dbReference>
<dbReference type="STRING" id="35722.A0A0B7NC11"/>
<sequence length="423" mass="45229">MQQFTPYFPGFDNQQQQQQQQNQGQAQSQQPQNNQTQPPPQQLQPPMSLTGANLAIYSPASMPSLSVLAATQVNVDNQQQPQGSDIGAHGKPKRKQVKNACVNCQKACKKCDVGRPCQRCIKYGLTETCVNSVRKERKKGIKRGPYKKRNKNVGGESVASSGTSTPMTTPVVNTSLYSAPAPINGTSTPTTSTASTTTSTTSSTMPLHYQPFQTTQAYDPYGYNSSSGMMPQAYMVPNNLSQMYPTNPPVLSYQAAMNIISPQQQQSPVLNSNANSSNSADATSSNSTPAMNEGNLGIKVEEDDDDEGSKLTILSQLCSSVLANNDGSKQEATDEAKTDDTHQNTPPPSRPHSREASHENNNTAGSSFAADSNHTYVNSHLSHVTSNNSASNVAYGTPGSSPASSPVPPQQQQQQAQAQAQAQ</sequence>
<accession>A0A0B7NC11</accession>
<feature type="compositionally biased region" description="Low complexity" evidence="3">
    <location>
        <begin position="186"/>
        <end position="204"/>
    </location>
</feature>
<organism evidence="5 6">
    <name type="scientific">Parasitella parasitica</name>
    <dbReference type="NCBI Taxonomy" id="35722"/>
    <lineage>
        <taxon>Eukaryota</taxon>
        <taxon>Fungi</taxon>
        <taxon>Fungi incertae sedis</taxon>
        <taxon>Mucoromycota</taxon>
        <taxon>Mucoromycotina</taxon>
        <taxon>Mucoromycetes</taxon>
        <taxon>Mucorales</taxon>
        <taxon>Mucorineae</taxon>
        <taxon>Mucoraceae</taxon>
        <taxon>Parasitella</taxon>
    </lineage>
</organism>
<gene>
    <name evidence="5" type="primary">PARPA_09152.1 scaffold 35568</name>
</gene>